<sequence length="408" mass="45955">MPTPSLPLELWRAIIRELTYETGTLEIEYAPFSRDPVDLVSGDMQARREGKRTAVLVCKAWRQLALPMLYEVLVFDGTSEERLNDIYHTLKAERAAGEGLSRGLYVRQIFAGPDTIAFGRCVEDTICCCPHLDILTYKTTSDDFRRAQNLRRLDLRIGTLFQAAKTWETISKAIGNLPKLESLIFPSRLNLLYPDEIILLSPPPGSTISAPLLRTVVVPWDMYIFMARNALKLGLPALRDVHIKNMSLSDLYGTFHILIRDLKEAGGALSDKLVSIGFAPPGIWNPPLLNLCFEVLSQFQNLRTLRITTISMTAPDERLRHPSLASIMIYPVQNGHLPPHDPGGREAMFTDTSQVLEIIIASDFPQLHKISIIGAHQAHFTTNTQWMEKWTRQLKERGVTLDIDTLAT</sequence>
<dbReference type="OrthoDB" id="3171058at2759"/>
<keyword evidence="2" id="KW-1185">Reference proteome</keyword>
<organism evidence="1 2">
    <name type="scientific">Dentipellis fragilis</name>
    <dbReference type="NCBI Taxonomy" id="205917"/>
    <lineage>
        <taxon>Eukaryota</taxon>
        <taxon>Fungi</taxon>
        <taxon>Dikarya</taxon>
        <taxon>Basidiomycota</taxon>
        <taxon>Agaricomycotina</taxon>
        <taxon>Agaricomycetes</taxon>
        <taxon>Russulales</taxon>
        <taxon>Hericiaceae</taxon>
        <taxon>Dentipellis</taxon>
    </lineage>
</organism>
<proteinExistence type="predicted"/>
<evidence type="ECO:0000313" key="2">
    <source>
        <dbReference type="Proteomes" id="UP000298327"/>
    </source>
</evidence>
<accession>A0A4Y9YMS1</accession>
<name>A0A4Y9YMS1_9AGAM</name>
<protein>
    <recommendedName>
        <fullName evidence="3">F-box domain-containing protein</fullName>
    </recommendedName>
</protein>
<dbReference type="AlphaFoldDB" id="A0A4Y9YMS1"/>
<evidence type="ECO:0008006" key="3">
    <source>
        <dbReference type="Google" id="ProtNLM"/>
    </source>
</evidence>
<dbReference type="EMBL" id="SEOQ01000433">
    <property type="protein sequence ID" value="TFY63088.1"/>
    <property type="molecule type" value="Genomic_DNA"/>
</dbReference>
<reference evidence="1 2" key="1">
    <citation type="submission" date="2019-02" db="EMBL/GenBank/DDBJ databases">
        <title>Genome sequencing of the rare red list fungi Dentipellis fragilis.</title>
        <authorList>
            <person name="Buettner E."/>
            <person name="Kellner H."/>
        </authorList>
    </citation>
    <scope>NUCLEOTIDE SEQUENCE [LARGE SCALE GENOMIC DNA]</scope>
    <source>
        <strain evidence="1 2">DSM 105465</strain>
    </source>
</reference>
<evidence type="ECO:0000313" key="1">
    <source>
        <dbReference type="EMBL" id="TFY63088.1"/>
    </source>
</evidence>
<gene>
    <name evidence="1" type="ORF">EVG20_g6465</name>
</gene>
<comment type="caution">
    <text evidence="1">The sequence shown here is derived from an EMBL/GenBank/DDBJ whole genome shotgun (WGS) entry which is preliminary data.</text>
</comment>
<dbReference type="Proteomes" id="UP000298327">
    <property type="component" value="Unassembled WGS sequence"/>
</dbReference>